<dbReference type="OrthoDB" id="1359970at2"/>
<keyword evidence="2" id="KW-1185">Reference proteome</keyword>
<organism evidence="1 2">
    <name type="scientific">Flavobacterium sediminis</name>
    <dbReference type="NCBI Taxonomy" id="2201181"/>
    <lineage>
        <taxon>Bacteria</taxon>
        <taxon>Pseudomonadati</taxon>
        <taxon>Bacteroidota</taxon>
        <taxon>Flavobacteriia</taxon>
        <taxon>Flavobacteriales</taxon>
        <taxon>Flavobacteriaceae</taxon>
        <taxon>Flavobacterium</taxon>
    </lineage>
</organism>
<name>A0A2U8QUR1_9FLAO</name>
<sequence length="147" mass="17406">MKIGTSVNTSIGVEDKTYIIHDLFRELSFFLNNKTYGKDLNEIILGIICVSSEFEKFYPNKKPKYTDFKEYVTDGIKVVEDKLFTYTLKYDYEDLKELSEQENKELLANKILESLDNLDQLPKKIKDFDKEKFKTDLKQFFIDKELV</sequence>
<dbReference type="AlphaFoldDB" id="A0A2U8QUR1"/>
<dbReference type="KEGG" id="fse:DI487_08045"/>
<dbReference type="RefSeq" id="WP_109569186.1">
    <property type="nucleotide sequence ID" value="NZ_CP029463.1"/>
</dbReference>
<dbReference type="EMBL" id="CP029463">
    <property type="protein sequence ID" value="AWM13819.1"/>
    <property type="molecule type" value="Genomic_DNA"/>
</dbReference>
<protein>
    <submittedName>
        <fullName evidence="1">Uncharacterized protein</fullName>
    </submittedName>
</protein>
<accession>A0A2U8QUR1</accession>
<gene>
    <name evidence="1" type="ORF">DI487_08045</name>
</gene>
<reference evidence="1 2" key="1">
    <citation type="submission" date="2018-05" db="EMBL/GenBank/DDBJ databases">
        <title>Flavobacterium sp. MEBiC07310.</title>
        <authorList>
            <person name="Baek K."/>
        </authorList>
    </citation>
    <scope>NUCLEOTIDE SEQUENCE [LARGE SCALE GENOMIC DNA]</scope>
    <source>
        <strain evidence="1 2">MEBiC07310</strain>
    </source>
</reference>
<proteinExistence type="predicted"/>
<dbReference type="Proteomes" id="UP000245429">
    <property type="component" value="Chromosome"/>
</dbReference>
<evidence type="ECO:0000313" key="2">
    <source>
        <dbReference type="Proteomes" id="UP000245429"/>
    </source>
</evidence>
<evidence type="ECO:0000313" key="1">
    <source>
        <dbReference type="EMBL" id="AWM13819.1"/>
    </source>
</evidence>